<reference evidence="2" key="1">
    <citation type="submission" date="2018-06" db="EMBL/GenBank/DDBJ databases">
        <authorList>
            <person name="Zhirakovskaya E."/>
        </authorList>
    </citation>
    <scope>NUCLEOTIDE SEQUENCE</scope>
</reference>
<evidence type="ECO:0000256" key="1">
    <source>
        <dbReference type="SAM" id="Phobius"/>
    </source>
</evidence>
<dbReference type="EMBL" id="UOEJ01000175">
    <property type="protein sequence ID" value="VAW03697.1"/>
    <property type="molecule type" value="Genomic_DNA"/>
</dbReference>
<name>A0A3B0SRQ6_9ZZZZ</name>
<dbReference type="AlphaFoldDB" id="A0A3B0SRQ6"/>
<protein>
    <recommendedName>
        <fullName evidence="3">PEP-CTERM protein-sorting domain-containing protein</fullName>
    </recommendedName>
</protein>
<proteinExistence type="predicted"/>
<keyword evidence="1" id="KW-0812">Transmembrane</keyword>
<sequence length="198" mass="21359">MRKLLFVIIFLAMAPLSANATIIDAHGPVFFGAFSGVGLGRAQGFVADSDFSVSGIGIYGDLIAQSFDIVVYSSVDGLSAGAVLATASDTVGGTGMGWNDIALDFDFIMGNFYVVNWRPTVLNASWGVIEYYRDNVLPYTVGPLTLLEGFEGYDAQNADNFLHPRLRYITATSVPQPEIFGLFLFGLFGFGVLRRKSV</sequence>
<keyword evidence="1" id="KW-1133">Transmembrane helix</keyword>
<accession>A0A3B0SRQ6</accession>
<feature type="transmembrane region" description="Helical" evidence="1">
    <location>
        <begin position="174"/>
        <end position="193"/>
    </location>
</feature>
<evidence type="ECO:0008006" key="3">
    <source>
        <dbReference type="Google" id="ProtNLM"/>
    </source>
</evidence>
<gene>
    <name evidence="2" type="ORF">MNBD_ALPHA01-1599</name>
</gene>
<evidence type="ECO:0000313" key="2">
    <source>
        <dbReference type="EMBL" id="VAW03697.1"/>
    </source>
</evidence>
<keyword evidence="1" id="KW-0472">Membrane</keyword>
<organism evidence="2">
    <name type="scientific">hydrothermal vent metagenome</name>
    <dbReference type="NCBI Taxonomy" id="652676"/>
    <lineage>
        <taxon>unclassified sequences</taxon>
        <taxon>metagenomes</taxon>
        <taxon>ecological metagenomes</taxon>
    </lineage>
</organism>